<dbReference type="PANTHER" id="PTHR30163:SF8">
    <property type="entry name" value="LYTIC MUREIN TRANSGLYCOSYLASE"/>
    <property type="match status" value="1"/>
</dbReference>
<dbReference type="InterPro" id="IPR011970">
    <property type="entry name" value="MltB_2"/>
</dbReference>
<accession>A0A2T0RJ30</accession>
<evidence type="ECO:0000313" key="4">
    <source>
        <dbReference type="Proteomes" id="UP000239480"/>
    </source>
</evidence>
<dbReference type="GO" id="GO:0009253">
    <property type="term" value="P:peptidoglycan catabolic process"/>
    <property type="evidence" value="ECO:0007669"/>
    <property type="project" value="TreeGrafter"/>
</dbReference>
<dbReference type="AlphaFoldDB" id="A0A2T0RJ30"/>
<dbReference type="OrthoDB" id="9808544at2"/>
<dbReference type="PROSITE" id="PS51257">
    <property type="entry name" value="PROKAR_LIPOPROTEIN"/>
    <property type="match status" value="1"/>
</dbReference>
<keyword evidence="4" id="KW-1185">Reference proteome</keyword>
<evidence type="ECO:0000259" key="1">
    <source>
        <dbReference type="Pfam" id="PF01471"/>
    </source>
</evidence>
<dbReference type="InterPro" id="IPR031304">
    <property type="entry name" value="SLT_2"/>
</dbReference>
<dbReference type="Pfam" id="PF01471">
    <property type="entry name" value="PG_binding_1"/>
    <property type="match status" value="1"/>
</dbReference>
<feature type="domain" description="Transglycosylase SLT" evidence="2">
    <location>
        <begin position="44"/>
        <end position="335"/>
    </location>
</feature>
<feature type="domain" description="Peptidoglycan binding-like" evidence="1">
    <location>
        <begin position="357"/>
        <end position="411"/>
    </location>
</feature>
<evidence type="ECO:0000259" key="2">
    <source>
        <dbReference type="Pfam" id="PF13406"/>
    </source>
</evidence>
<dbReference type="Gene3D" id="1.10.530.10">
    <property type="match status" value="1"/>
</dbReference>
<dbReference type="Proteomes" id="UP000239480">
    <property type="component" value="Unassembled WGS sequence"/>
</dbReference>
<dbReference type="RefSeq" id="WP_106206947.1">
    <property type="nucleotide sequence ID" value="NZ_PVTD01000010.1"/>
</dbReference>
<dbReference type="EMBL" id="PVTD01000010">
    <property type="protein sequence ID" value="PRY21169.1"/>
    <property type="molecule type" value="Genomic_DNA"/>
</dbReference>
<dbReference type="CDD" id="cd13399">
    <property type="entry name" value="Slt35-like"/>
    <property type="match status" value="1"/>
</dbReference>
<dbReference type="InterPro" id="IPR023346">
    <property type="entry name" value="Lysozyme-like_dom_sf"/>
</dbReference>
<dbReference type="PROSITE" id="PS51318">
    <property type="entry name" value="TAT"/>
    <property type="match status" value="1"/>
</dbReference>
<gene>
    <name evidence="3" type="ORF">CLV78_11042</name>
</gene>
<dbReference type="InterPro" id="IPR006311">
    <property type="entry name" value="TAT_signal"/>
</dbReference>
<comment type="caution">
    <text evidence="3">The sequence shown here is derived from an EMBL/GenBank/DDBJ whole genome shotgun (WGS) entry which is preliminary data.</text>
</comment>
<dbReference type="PANTHER" id="PTHR30163">
    <property type="entry name" value="MEMBRANE-BOUND LYTIC MUREIN TRANSGLYCOSYLASE B"/>
    <property type="match status" value="1"/>
</dbReference>
<dbReference type="Gene3D" id="1.10.101.10">
    <property type="entry name" value="PGBD-like superfamily/PGBD"/>
    <property type="match status" value="1"/>
</dbReference>
<dbReference type="NCBIfam" id="TIGR02283">
    <property type="entry name" value="MltB_2"/>
    <property type="match status" value="1"/>
</dbReference>
<dbReference type="SUPFAM" id="SSF53955">
    <property type="entry name" value="Lysozyme-like"/>
    <property type="match status" value="1"/>
</dbReference>
<organism evidence="3 4">
    <name type="scientific">Aliiruegeria haliotis</name>
    <dbReference type="NCBI Taxonomy" id="1280846"/>
    <lineage>
        <taxon>Bacteria</taxon>
        <taxon>Pseudomonadati</taxon>
        <taxon>Pseudomonadota</taxon>
        <taxon>Alphaproteobacteria</taxon>
        <taxon>Rhodobacterales</taxon>
        <taxon>Roseobacteraceae</taxon>
        <taxon>Aliiruegeria</taxon>
    </lineage>
</organism>
<dbReference type="SUPFAM" id="SSF47090">
    <property type="entry name" value="PGBD-like"/>
    <property type="match status" value="1"/>
</dbReference>
<dbReference type="InterPro" id="IPR002477">
    <property type="entry name" value="Peptidoglycan-bd-like"/>
</dbReference>
<dbReference type="Pfam" id="PF13406">
    <property type="entry name" value="SLT_2"/>
    <property type="match status" value="1"/>
</dbReference>
<dbReference type="InterPro" id="IPR036365">
    <property type="entry name" value="PGBD-like_sf"/>
</dbReference>
<name>A0A2T0RJ30_9RHOB</name>
<proteinExistence type="predicted"/>
<evidence type="ECO:0000313" key="3">
    <source>
        <dbReference type="EMBL" id="PRY21169.1"/>
    </source>
</evidence>
<sequence>MQVNRRIFVAGLAATGLTACSGGGGGANAQATATRMKAVPNPAFDAWVASFKGRAAASGISQATIDRAFRDVGYLPGVIERDRNQTEFKRTLEDYLAIAASDERVSMGKSALRKYNSTLSAIEGRYGVDKEIVTAIWGLESKYGTRMGDIPIVSALSTLAYDGRRGAFMEKQLLAALRILQRGDITPERMVGSWAGAMGHTQFIPTSFQAFAVDFTGDGRRDIWSSDPSDALASTAAYLQRNGWVRGQPWGMEVRLPSGFSTGLAGRGNSRSAASWAAMGVADTNGRPVPNHGSSSILIPQGTRGPAFIVYKNFSVILRYNNAESYALGVGHLADRIAGKPPIQAGFPPDAQGMTIDDRKELQRRLNANGFDAGTPDGVIGSGTEAAISAYQKSVGLPVTGQPSLALLKRLR</sequence>
<dbReference type="FunFam" id="1.10.8.350:FF:000001">
    <property type="entry name" value="Lytic murein transglycosylase B"/>
    <property type="match status" value="1"/>
</dbReference>
<dbReference type="InterPro" id="IPR043426">
    <property type="entry name" value="MltB-like"/>
</dbReference>
<dbReference type="GO" id="GO:0008933">
    <property type="term" value="F:peptidoglycan lytic transglycosylase activity"/>
    <property type="evidence" value="ECO:0007669"/>
    <property type="project" value="TreeGrafter"/>
</dbReference>
<reference evidence="3 4" key="1">
    <citation type="submission" date="2018-03" db="EMBL/GenBank/DDBJ databases">
        <title>Genomic Encyclopedia of Archaeal and Bacterial Type Strains, Phase II (KMG-II): from individual species to whole genera.</title>
        <authorList>
            <person name="Goeker M."/>
        </authorList>
    </citation>
    <scope>NUCLEOTIDE SEQUENCE [LARGE SCALE GENOMIC DNA]</scope>
    <source>
        <strain evidence="3 4">DSM 29328</strain>
    </source>
</reference>
<dbReference type="Gene3D" id="1.10.8.350">
    <property type="entry name" value="Bacterial muramidase"/>
    <property type="match status" value="1"/>
</dbReference>
<dbReference type="InterPro" id="IPR036366">
    <property type="entry name" value="PGBDSf"/>
</dbReference>
<protein>
    <submittedName>
        <fullName evidence="3">Lytic murein transglycosylase</fullName>
    </submittedName>
</protein>